<dbReference type="Proteomes" id="UP000298246">
    <property type="component" value="Unassembled WGS sequence"/>
</dbReference>
<proteinExistence type="predicted"/>
<name>A0A4Y8PTR4_9BACL</name>
<protein>
    <recommendedName>
        <fullName evidence="1">DUF1540 domain-containing protein</fullName>
    </recommendedName>
</protein>
<evidence type="ECO:0000313" key="3">
    <source>
        <dbReference type="Proteomes" id="UP000298246"/>
    </source>
</evidence>
<sequence length="71" mass="8014">MPEVKCSVANCEYWSQGNKCSADTIMIDVDQHANAHFDTEFAEESFDSQHQDAASNTAQTCCHTFEPKKRK</sequence>
<dbReference type="EMBL" id="MYFO01000040">
    <property type="protein sequence ID" value="TFE83993.1"/>
    <property type="molecule type" value="Genomic_DNA"/>
</dbReference>
<organism evidence="2 3">
    <name type="scientific">Paenibacillus athensensis</name>
    <dbReference type="NCBI Taxonomy" id="1967502"/>
    <lineage>
        <taxon>Bacteria</taxon>
        <taxon>Bacillati</taxon>
        <taxon>Bacillota</taxon>
        <taxon>Bacilli</taxon>
        <taxon>Bacillales</taxon>
        <taxon>Paenibacillaceae</taxon>
        <taxon>Paenibacillus</taxon>
    </lineage>
</organism>
<dbReference type="RefSeq" id="WP_134756631.1">
    <property type="nucleotide sequence ID" value="NZ_MYFO02000016.1"/>
</dbReference>
<keyword evidence="3" id="KW-1185">Reference proteome</keyword>
<dbReference type="AlphaFoldDB" id="A0A4Y8PTR4"/>
<dbReference type="Pfam" id="PF07561">
    <property type="entry name" value="DUF1540"/>
    <property type="match status" value="1"/>
</dbReference>
<dbReference type="InterPro" id="IPR011437">
    <property type="entry name" value="DUF1540"/>
</dbReference>
<reference evidence="2 3" key="1">
    <citation type="submission" date="2017-03" db="EMBL/GenBank/DDBJ databases">
        <title>Isolation of Levoglucosan Utilizing Bacteria.</title>
        <authorList>
            <person name="Arya A.S."/>
        </authorList>
    </citation>
    <scope>NUCLEOTIDE SEQUENCE [LARGE SCALE GENOMIC DNA]</scope>
    <source>
        <strain evidence="2 3">MEC069</strain>
    </source>
</reference>
<dbReference type="OrthoDB" id="1681234at2"/>
<evidence type="ECO:0000259" key="1">
    <source>
        <dbReference type="Pfam" id="PF07561"/>
    </source>
</evidence>
<comment type="caution">
    <text evidence="2">The sequence shown here is derived from an EMBL/GenBank/DDBJ whole genome shotgun (WGS) entry which is preliminary data.</text>
</comment>
<feature type="domain" description="DUF1540" evidence="1">
    <location>
        <begin position="4"/>
        <end position="65"/>
    </location>
</feature>
<gene>
    <name evidence="2" type="ORF">B5M42_21560</name>
</gene>
<accession>A0A4Y8PTR4</accession>
<evidence type="ECO:0000313" key="2">
    <source>
        <dbReference type="EMBL" id="TFE83993.1"/>
    </source>
</evidence>